<dbReference type="GO" id="GO:0000126">
    <property type="term" value="C:transcription factor TFIIIB complex"/>
    <property type="evidence" value="ECO:0007669"/>
    <property type="project" value="TreeGrafter"/>
</dbReference>
<sequence>MSSRIDKPGAVKFRPGPPGKGRPSGGVPISQPTRPQQSRQAPPSSPSLPPQHQDQQQQRRPSLPPSPSLAPTSPSVRAQGHPSVPIVSPSRRPPALGAPIATPSNRREDAPSRSSGGVPIRLPSTIPGAPGASPRMRTAPSPSPVPSLPGSSMGGSGSATKTKSYAFVSPASKKVGGGSGGGVPITIGISGPGPGRDASMGPPLRAPTPRAPSVGPSIGRRSVTPSPRQPSDTPVPAVSSAPVQRREEGSTSKANGRGRPQPEASAEDGSLAAPSQQESSKEASKDLETPGETSSKPALTRRSKRTSGKEKELPTRQSNGDGHEEQALPEPEAESDLEDSNAEDEYRPPVKAKRSRRGKNKEIEDVEGATSEPDVASSATQAKVAKRSHNPRKASTPGLAQEPTSTKTGKRKKTSERKTGEPKRPMNAFLLFKRDFSANDREKAHGLTGLTAHQDQMKRASHAWNAMEAADKAKYKVIAEELKRKYDEEVQAFRASQAPDESSASETEGGETSEGGSKSGRKRRSAKRRSKTTTISEDEAEYLADLQKFGPELRGNRIDINSTTMEDISSASFKRGRIGTRTFHMEKILKQKREERRRELRNEKDRAKAGGNNVKGEEVGHKEEQQAGGSSSKGMAALTSRGYIEGEEEEVIEPSDTEAARPNTGSDRGQDDDDDFDEEEVDDEEGEGGASDAESVGAMSNATASTHHTLRENRFAVQTRIVDGKIVIDDASLQVSLGQDPSMDGVGAEYIDENEREKFVNSASWSKRRGREKWTVEETSQFFKAVSMWGTDFEMISRMFKSRDRASIKKKWRFEEGKNPRMLDAAFARRLPVDLTEYGVLTGVDLSGEAPRIEARSFDPDASMTEDQKRNRSKKEEGDHAEDEEAADEEEIVEEEGGASPTRVIRKKSTTPTRSPGLLRGESQEASLAIEEGDQEDLPALDASASKQKRRSSNANAISVPTRQRSQSISMSTSTTAVSGGAGGRDKERQEKQQREKLRREKEMARRRPVAADDEDVEIVEE</sequence>
<feature type="region of interest" description="Disordered" evidence="2">
    <location>
        <begin position="1"/>
        <end position="428"/>
    </location>
</feature>
<dbReference type="SUPFAM" id="SSF47095">
    <property type="entry name" value="HMG-box"/>
    <property type="match status" value="1"/>
</dbReference>
<feature type="compositionally biased region" description="Basic and acidic residues" evidence="2">
    <location>
        <begin position="866"/>
        <end position="878"/>
    </location>
</feature>
<feature type="compositionally biased region" description="Low complexity" evidence="2">
    <location>
        <begin position="970"/>
        <end position="979"/>
    </location>
</feature>
<feature type="compositionally biased region" description="Acidic residues" evidence="2">
    <location>
        <begin position="1012"/>
        <end position="1022"/>
    </location>
</feature>
<dbReference type="PROSITE" id="PS50118">
    <property type="entry name" value="HMG_BOX_2"/>
    <property type="match status" value="1"/>
</dbReference>
<keyword evidence="5" id="KW-1185">Reference proteome</keyword>
<dbReference type="GO" id="GO:0001156">
    <property type="term" value="F:TFIIIC-class transcription factor complex binding"/>
    <property type="evidence" value="ECO:0007669"/>
    <property type="project" value="TreeGrafter"/>
</dbReference>
<dbReference type="Gene3D" id="1.10.10.60">
    <property type="entry name" value="Homeodomain-like"/>
    <property type="match status" value="1"/>
</dbReference>
<dbReference type="STRING" id="215250.A0A316YPT9"/>
<reference evidence="4 5" key="1">
    <citation type="journal article" date="2018" name="Mol. Biol. Evol.">
        <title>Broad Genomic Sampling Reveals a Smut Pathogenic Ancestry of the Fungal Clade Ustilaginomycotina.</title>
        <authorList>
            <person name="Kijpornyongpan T."/>
            <person name="Mondo S.J."/>
            <person name="Barry K."/>
            <person name="Sandor L."/>
            <person name="Lee J."/>
            <person name="Lipzen A."/>
            <person name="Pangilinan J."/>
            <person name="LaButti K."/>
            <person name="Hainaut M."/>
            <person name="Henrissat B."/>
            <person name="Grigoriev I.V."/>
            <person name="Spatafora J.W."/>
            <person name="Aime M.C."/>
        </authorList>
    </citation>
    <scope>NUCLEOTIDE SEQUENCE [LARGE SCALE GENOMIC DNA]</scope>
    <source>
        <strain evidence="4 5">MCA 4198</strain>
    </source>
</reference>
<dbReference type="PANTHER" id="PTHR22929:SF0">
    <property type="entry name" value="TRANSCRIPTION FACTOR TFIIIB COMPONENT B'' HOMOLOG"/>
    <property type="match status" value="1"/>
</dbReference>
<evidence type="ECO:0000259" key="3">
    <source>
        <dbReference type="PROSITE" id="PS50118"/>
    </source>
</evidence>
<feature type="compositionally biased region" description="Low complexity" evidence="2">
    <location>
        <begin position="82"/>
        <end position="94"/>
    </location>
</feature>
<feature type="compositionally biased region" description="Low complexity" evidence="2">
    <location>
        <begin position="25"/>
        <end position="42"/>
    </location>
</feature>
<feature type="region of interest" description="Disordered" evidence="2">
    <location>
        <begin position="852"/>
        <end position="1022"/>
    </location>
</feature>
<dbReference type="PANTHER" id="PTHR22929">
    <property type="entry name" value="RNA POLYMERASE III TRANSCRIPTION INITIATION FACTOR B"/>
    <property type="match status" value="1"/>
</dbReference>
<name>A0A316YPT9_9BASI</name>
<feature type="compositionally biased region" description="Basic residues" evidence="2">
    <location>
        <begin position="519"/>
        <end position="531"/>
    </location>
</feature>
<feature type="domain" description="HMG box" evidence="3">
    <location>
        <begin position="422"/>
        <end position="494"/>
    </location>
</feature>
<evidence type="ECO:0000256" key="1">
    <source>
        <dbReference type="PROSITE-ProRule" id="PRU00267"/>
    </source>
</evidence>
<keyword evidence="1" id="KW-0238">DNA-binding</keyword>
<feature type="region of interest" description="Disordered" evidence="2">
    <location>
        <begin position="582"/>
        <end position="698"/>
    </location>
</feature>
<proteinExistence type="predicted"/>
<dbReference type="SUPFAM" id="SSF46689">
    <property type="entry name" value="Homeodomain-like"/>
    <property type="match status" value="1"/>
</dbReference>
<dbReference type="GO" id="GO:0070898">
    <property type="term" value="P:RNA polymerase III preinitiation complex assembly"/>
    <property type="evidence" value="ECO:0007669"/>
    <property type="project" value="TreeGrafter"/>
</dbReference>
<dbReference type="Pfam" id="PF15963">
    <property type="entry name" value="Myb_DNA-bind_7"/>
    <property type="match status" value="1"/>
</dbReference>
<feature type="region of interest" description="Disordered" evidence="2">
    <location>
        <begin position="492"/>
        <end position="541"/>
    </location>
</feature>
<feature type="DNA-binding region" description="HMG box" evidence="1">
    <location>
        <begin position="422"/>
        <end position="494"/>
    </location>
</feature>
<keyword evidence="1" id="KW-0539">Nucleus</keyword>
<protein>
    <recommendedName>
        <fullName evidence="3">HMG box domain-containing protein</fullName>
    </recommendedName>
</protein>
<dbReference type="InterPro" id="IPR036910">
    <property type="entry name" value="HMG_box_dom_sf"/>
</dbReference>
<feature type="compositionally biased region" description="Low complexity" evidence="2">
    <location>
        <begin position="50"/>
        <end position="61"/>
    </location>
</feature>
<dbReference type="InterPro" id="IPR001005">
    <property type="entry name" value="SANT/Myb"/>
</dbReference>
<dbReference type="CDD" id="cd00167">
    <property type="entry name" value="SANT"/>
    <property type="match status" value="1"/>
</dbReference>
<evidence type="ECO:0000313" key="4">
    <source>
        <dbReference type="EMBL" id="PWN90063.1"/>
    </source>
</evidence>
<dbReference type="RefSeq" id="XP_025377261.1">
    <property type="nucleotide sequence ID" value="XM_025521549.1"/>
</dbReference>
<feature type="compositionally biased region" description="Polar residues" evidence="2">
    <location>
        <begin position="223"/>
        <end position="232"/>
    </location>
</feature>
<feature type="compositionally biased region" description="Acidic residues" evidence="2">
    <location>
        <begin position="645"/>
        <end position="656"/>
    </location>
</feature>
<dbReference type="OrthoDB" id="272624at2759"/>
<feature type="compositionally biased region" description="Basic and acidic residues" evidence="2">
    <location>
        <begin position="984"/>
        <end position="1006"/>
    </location>
</feature>
<dbReference type="Gene3D" id="1.10.30.10">
    <property type="entry name" value="High mobility group box domain"/>
    <property type="match status" value="1"/>
</dbReference>
<gene>
    <name evidence="4" type="ORF">FA10DRAFT_266575</name>
</gene>
<dbReference type="SMART" id="SM00717">
    <property type="entry name" value="SANT"/>
    <property type="match status" value="1"/>
</dbReference>
<feature type="compositionally biased region" description="Acidic residues" evidence="2">
    <location>
        <begin position="331"/>
        <end position="343"/>
    </location>
</feature>
<dbReference type="SMART" id="SM00398">
    <property type="entry name" value="HMG"/>
    <property type="match status" value="1"/>
</dbReference>
<evidence type="ECO:0000256" key="2">
    <source>
        <dbReference type="SAM" id="MobiDB-lite"/>
    </source>
</evidence>
<organism evidence="4 5">
    <name type="scientific">Acaromyces ingoldii</name>
    <dbReference type="NCBI Taxonomy" id="215250"/>
    <lineage>
        <taxon>Eukaryota</taxon>
        <taxon>Fungi</taxon>
        <taxon>Dikarya</taxon>
        <taxon>Basidiomycota</taxon>
        <taxon>Ustilaginomycotina</taxon>
        <taxon>Exobasidiomycetes</taxon>
        <taxon>Exobasidiales</taxon>
        <taxon>Cryptobasidiaceae</taxon>
        <taxon>Acaromyces</taxon>
    </lineage>
</organism>
<feature type="compositionally biased region" description="Basic and acidic residues" evidence="2">
    <location>
        <begin position="279"/>
        <end position="288"/>
    </location>
</feature>
<feature type="compositionally biased region" description="Basic and acidic residues" evidence="2">
    <location>
        <begin position="615"/>
        <end position="625"/>
    </location>
</feature>
<dbReference type="InterPro" id="IPR009071">
    <property type="entry name" value="HMG_box_dom"/>
</dbReference>
<feature type="compositionally biased region" description="Polar residues" evidence="2">
    <location>
        <begin position="953"/>
        <end position="969"/>
    </location>
</feature>
<dbReference type="EMBL" id="KZ819636">
    <property type="protein sequence ID" value="PWN90063.1"/>
    <property type="molecule type" value="Genomic_DNA"/>
</dbReference>
<dbReference type="Proteomes" id="UP000245768">
    <property type="component" value="Unassembled WGS sequence"/>
</dbReference>
<accession>A0A316YPT9</accession>
<dbReference type="InterPro" id="IPR039467">
    <property type="entry name" value="TFIIIB_B''_Myb"/>
</dbReference>
<dbReference type="GeneID" id="37043465"/>
<dbReference type="InParanoid" id="A0A316YPT9"/>
<feature type="compositionally biased region" description="Acidic residues" evidence="2">
    <location>
        <begin position="670"/>
        <end position="687"/>
    </location>
</feature>
<evidence type="ECO:0000313" key="5">
    <source>
        <dbReference type="Proteomes" id="UP000245768"/>
    </source>
</evidence>
<dbReference type="GO" id="GO:0005634">
    <property type="term" value="C:nucleus"/>
    <property type="evidence" value="ECO:0007669"/>
    <property type="project" value="UniProtKB-UniRule"/>
</dbReference>
<dbReference type="GO" id="GO:0003677">
    <property type="term" value="F:DNA binding"/>
    <property type="evidence" value="ECO:0007669"/>
    <property type="project" value="UniProtKB-UniRule"/>
</dbReference>
<feature type="compositionally biased region" description="Basic and acidic residues" evidence="2">
    <location>
        <begin position="583"/>
        <end position="608"/>
    </location>
</feature>
<dbReference type="AlphaFoldDB" id="A0A316YPT9"/>
<feature type="compositionally biased region" description="Acidic residues" evidence="2">
    <location>
        <begin position="879"/>
        <end position="897"/>
    </location>
</feature>
<dbReference type="Pfam" id="PF00505">
    <property type="entry name" value="HMG_box"/>
    <property type="match status" value="1"/>
</dbReference>
<feature type="compositionally biased region" description="Basic residues" evidence="2">
    <location>
        <begin position="350"/>
        <end position="359"/>
    </location>
</feature>
<dbReference type="InterPro" id="IPR009057">
    <property type="entry name" value="Homeodomain-like_sf"/>
</dbReference>